<protein>
    <recommendedName>
        <fullName evidence="2">RGS domain-containing protein</fullName>
    </recommendedName>
</protein>
<sequence>MRPLNDRCHMRVHWIIPFLFLHVVYVASLVGFMAAIRHIEFRFDELRDLWQGIIVSASSIGLWVFAYLLNEIHDDISWLQVASRFLLLVMGGILVVVFFSISSSEPLLSQISLRKREPKEFETMGQALGIPDSGLLLRREPTPVIDPNEPLDKLLLNKKFRQSFMAFADRCLCFPLDFSCLAGESVHFFEEVHEHGKIPVDDHVRRIYMARHIIEKYIVAGIPFSFFFYPFFGGGSLICRSILHATGASMEVNISHRTRQEILTTSNLARPDLFNNAINELMQLVKMNLAKDYWSSMFFIKLKEEASMRATGHELEQMGWNFSPRWSSVHCADDPFHDEQFSKGSEHSSHDLDP</sequence>
<gene>
    <name evidence="3" type="ORF">CUMW_078800</name>
</gene>
<dbReference type="AlphaFoldDB" id="A0A2H5NV29"/>
<dbReference type="SUPFAM" id="SSF48097">
    <property type="entry name" value="Regulator of G-protein signaling, RGS"/>
    <property type="match status" value="1"/>
</dbReference>
<dbReference type="PANTHER" id="PTHR10845:SF192">
    <property type="entry name" value="DOUBLE HIT, ISOFORM B"/>
    <property type="match status" value="1"/>
</dbReference>
<dbReference type="InterPro" id="IPR016137">
    <property type="entry name" value="RGS"/>
</dbReference>
<keyword evidence="1" id="KW-0812">Transmembrane</keyword>
<organism evidence="3 4">
    <name type="scientific">Citrus unshiu</name>
    <name type="common">Satsuma mandarin</name>
    <name type="synonym">Citrus nobilis var. unshiu</name>
    <dbReference type="NCBI Taxonomy" id="55188"/>
    <lineage>
        <taxon>Eukaryota</taxon>
        <taxon>Viridiplantae</taxon>
        <taxon>Streptophyta</taxon>
        <taxon>Embryophyta</taxon>
        <taxon>Tracheophyta</taxon>
        <taxon>Spermatophyta</taxon>
        <taxon>Magnoliopsida</taxon>
        <taxon>eudicotyledons</taxon>
        <taxon>Gunneridae</taxon>
        <taxon>Pentapetalae</taxon>
        <taxon>rosids</taxon>
        <taxon>malvids</taxon>
        <taxon>Sapindales</taxon>
        <taxon>Rutaceae</taxon>
        <taxon>Aurantioideae</taxon>
        <taxon>Citrus</taxon>
    </lineage>
</organism>
<feature type="transmembrane region" description="Helical" evidence="1">
    <location>
        <begin position="48"/>
        <end position="69"/>
    </location>
</feature>
<keyword evidence="1" id="KW-1133">Transmembrane helix</keyword>
<feature type="transmembrane region" description="Helical" evidence="1">
    <location>
        <begin position="12"/>
        <end position="36"/>
    </location>
</feature>
<evidence type="ECO:0000256" key="1">
    <source>
        <dbReference type="SAM" id="Phobius"/>
    </source>
</evidence>
<proteinExistence type="predicted"/>
<dbReference type="EMBL" id="BDQV01000022">
    <property type="protein sequence ID" value="GAY43984.1"/>
    <property type="molecule type" value="Genomic_DNA"/>
</dbReference>
<feature type="transmembrane region" description="Helical" evidence="1">
    <location>
        <begin position="213"/>
        <end position="232"/>
    </location>
</feature>
<name>A0A2H5NV29_CITUN</name>
<dbReference type="InterPro" id="IPR044926">
    <property type="entry name" value="RGS_subdomain_2"/>
</dbReference>
<keyword evidence="1" id="KW-0472">Membrane</keyword>
<accession>A0A2H5NV29</accession>
<comment type="caution">
    <text evidence="3">The sequence shown here is derived from an EMBL/GenBank/DDBJ whole genome shotgun (WGS) entry which is preliminary data.</text>
</comment>
<dbReference type="PANTHER" id="PTHR10845">
    <property type="entry name" value="REGULATOR OF G PROTEIN SIGNALING"/>
    <property type="match status" value="1"/>
</dbReference>
<dbReference type="SMART" id="SM00315">
    <property type="entry name" value="RGS"/>
    <property type="match status" value="1"/>
</dbReference>
<feature type="domain" description="RGS" evidence="2">
    <location>
        <begin position="150"/>
        <end position="303"/>
    </location>
</feature>
<dbReference type="Gene3D" id="1.10.167.10">
    <property type="entry name" value="Regulator of G-protein Signalling 4, domain 2"/>
    <property type="match status" value="1"/>
</dbReference>
<dbReference type="PROSITE" id="PS50132">
    <property type="entry name" value="RGS"/>
    <property type="match status" value="1"/>
</dbReference>
<evidence type="ECO:0000313" key="4">
    <source>
        <dbReference type="Proteomes" id="UP000236630"/>
    </source>
</evidence>
<evidence type="ECO:0000259" key="2">
    <source>
        <dbReference type="PROSITE" id="PS50132"/>
    </source>
</evidence>
<keyword evidence="4" id="KW-1185">Reference proteome</keyword>
<dbReference type="InterPro" id="IPR036305">
    <property type="entry name" value="RGS_sf"/>
</dbReference>
<dbReference type="Proteomes" id="UP000236630">
    <property type="component" value="Unassembled WGS sequence"/>
</dbReference>
<reference evidence="3 4" key="1">
    <citation type="journal article" date="2017" name="Front. Genet.">
        <title>Draft sequencing of the heterozygous diploid genome of Satsuma (Citrus unshiu Marc.) using a hybrid assembly approach.</title>
        <authorList>
            <person name="Shimizu T."/>
            <person name="Tanizawa Y."/>
            <person name="Mochizuki T."/>
            <person name="Nagasaki H."/>
            <person name="Yoshioka T."/>
            <person name="Toyoda A."/>
            <person name="Fujiyama A."/>
            <person name="Kaminuma E."/>
            <person name="Nakamura Y."/>
        </authorList>
    </citation>
    <scope>NUCLEOTIDE SEQUENCE [LARGE SCALE GENOMIC DNA]</scope>
    <source>
        <strain evidence="4">cv. Miyagawa wase</strain>
    </source>
</reference>
<dbReference type="STRING" id="55188.A0A2H5NV29"/>
<feature type="transmembrane region" description="Helical" evidence="1">
    <location>
        <begin position="81"/>
        <end position="101"/>
    </location>
</feature>
<evidence type="ECO:0000313" key="3">
    <source>
        <dbReference type="EMBL" id="GAY43984.1"/>
    </source>
</evidence>